<evidence type="ECO:0000256" key="4">
    <source>
        <dbReference type="ARBA" id="ARBA00022452"/>
    </source>
</evidence>
<organism evidence="19 20">
    <name type="scientific">Halomonas korlensis</name>
    <dbReference type="NCBI Taxonomy" id="463301"/>
    <lineage>
        <taxon>Bacteria</taxon>
        <taxon>Pseudomonadati</taxon>
        <taxon>Pseudomonadota</taxon>
        <taxon>Gammaproteobacteria</taxon>
        <taxon>Oceanospirillales</taxon>
        <taxon>Halomonadaceae</taxon>
        <taxon>Halomonas</taxon>
    </lineage>
</organism>
<dbReference type="RefSeq" id="WP_089792335.1">
    <property type="nucleotide sequence ID" value="NZ_FPBP01000001.1"/>
</dbReference>
<protein>
    <submittedName>
        <fullName evidence="19">Polysaccharide export outer membrane protein</fullName>
    </submittedName>
</protein>
<evidence type="ECO:0000256" key="10">
    <source>
        <dbReference type="ARBA" id="ARBA00023114"/>
    </source>
</evidence>
<feature type="domain" description="Polysaccharide export protein N-terminal" evidence="16">
    <location>
        <begin position="79"/>
        <end position="162"/>
    </location>
</feature>
<evidence type="ECO:0000256" key="1">
    <source>
        <dbReference type="ARBA" id="ARBA00004571"/>
    </source>
</evidence>
<evidence type="ECO:0000259" key="18">
    <source>
        <dbReference type="Pfam" id="PF22461"/>
    </source>
</evidence>
<comment type="similarity">
    <text evidence="2">Belongs to the BexD/CtrA/VexA family.</text>
</comment>
<evidence type="ECO:0000259" key="16">
    <source>
        <dbReference type="Pfam" id="PF02563"/>
    </source>
</evidence>
<keyword evidence="12" id="KW-0564">Palmitate</keyword>
<dbReference type="Pfam" id="PF18412">
    <property type="entry name" value="Wza_C"/>
    <property type="match status" value="1"/>
</dbReference>
<keyword evidence="11" id="KW-0472">Membrane</keyword>
<dbReference type="Proteomes" id="UP000198693">
    <property type="component" value="Unassembled WGS sequence"/>
</dbReference>
<proteinExistence type="inferred from homology"/>
<dbReference type="GO" id="GO:0046930">
    <property type="term" value="C:pore complex"/>
    <property type="evidence" value="ECO:0007669"/>
    <property type="project" value="UniProtKB-KW"/>
</dbReference>
<gene>
    <name evidence="19" type="ORF">SAMN04487955_101377</name>
</gene>
<dbReference type="STRING" id="463301.SAMN04487955_101377"/>
<feature type="domain" description="SLBB" evidence="18">
    <location>
        <begin position="168"/>
        <end position="246"/>
    </location>
</feature>
<keyword evidence="20" id="KW-1185">Reference proteome</keyword>
<evidence type="ECO:0000259" key="17">
    <source>
        <dbReference type="Pfam" id="PF18412"/>
    </source>
</evidence>
<dbReference type="Gene3D" id="3.10.560.10">
    <property type="entry name" value="Outer membrane lipoprotein wza domain like"/>
    <property type="match status" value="2"/>
</dbReference>
<dbReference type="EMBL" id="FPBP01000001">
    <property type="protein sequence ID" value="SFU33665.1"/>
    <property type="molecule type" value="Genomic_DNA"/>
</dbReference>
<dbReference type="OrthoDB" id="9808421at2"/>
<dbReference type="InterPro" id="IPR040716">
    <property type="entry name" value="Wza_C"/>
</dbReference>
<evidence type="ECO:0000256" key="12">
    <source>
        <dbReference type="ARBA" id="ARBA00023139"/>
    </source>
</evidence>
<dbReference type="InterPro" id="IPR049712">
    <property type="entry name" value="Poly_export"/>
</dbReference>
<accession>A0A1I7FC19</accession>
<evidence type="ECO:0000256" key="7">
    <source>
        <dbReference type="ARBA" id="ARBA00022729"/>
    </source>
</evidence>
<reference evidence="20" key="1">
    <citation type="submission" date="2016-10" db="EMBL/GenBank/DDBJ databases">
        <authorList>
            <person name="Varghese N."/>
            <person name="Submissions S."/>
        </authorList>
    </citation>
    <scope>NUCLEOTIDE SEQUENCE [LARGE SCALE GENOMIC DNA]</scope>
    <source>
        <strain evidence="20">CGMCC 1.6981</strain>
    </source>
</reference>
<dbReference type="GO" id="GO:0015288">
    <property type="term" value="F:porin activity"/>
    <property type="evidence" value="ECO:0007669"/>
    <property type="project" value="UniProtKB-KW"/>
</dbReference>
<evidence type="ECO:0000256" key="11">
    <source>
        <dbReference type="ARBA" id="ARBA00023136"/>
    </source>
</evidence>
<dbReference type="AlphaFoldDB" id="A0A1I7FC19"/>
<dbReference type="GO" id="GO:0009279">
    <property type="term" value="C:cell outer membrane"/>
    <property type="evidence" value="ECO:0007669"/>
    <property type="project" value="UniProtKB-SubCell"/>
</dbReference>
<comment type="subcellular location">
    <subcellularLocation>
        <location evidence="1">Cell outer membrane</location>
        <topology evidence="1">Multi-pass membrane protein</topology>
    </subcellularLocation>
</comment>
<evidence type="ECO:0000313" key="20">
    <source>
        <dbReference type="Proteomes" id="UP000198693"/>
    </source>
</evidence>
<evidence type="ECO:0000256" key="14">
    <source>
        <dbReference type="ARBA" id="ARBA00023288"/>
    </source>
</evidence>
<dbReference type="GO" id="GO:0015159">
    <property type="term" value="F:polysaccharide transmembrane transporter activity"/>
    <property type="evidence" value="ECO:0007669"/>
    <property type="project" value="InterPro"/>
</dbReference>
<dbReference type="InterPro" id="IPR003715">
    <property type="entry name" value="Poly_export_N"/>
</dbReference>
<dbReference type="GO" id="GO:0006811">
    <property type="term" value="P:monoatomic ion transport"/>
    <property type="evidence" value="ECO:0007669"/>
    <property type="project" value="UniProtKB-KW"/>
</dbReference>
<feature type="signal peptide" evidence="15">
    <location>
        <begin position="1"/>
        <end position="26"/>
    </location>
</feature>
<evidence type="ECO:0000256" key="15">
    <source>
        <dbReference type="SAM" id="SignalP"/>
    </source>
</evidence>
<keyword evidence="9" id="KW-0406">Ion transport</keyword>
<keyword evidence="4" id="KW-1134">Transmembrane beta strand</keyword>
<dbReference type="NCBIfam" id="NF011658">
    <property type="entry name" value="PRK15078.1"/>
    <property type="match status" value="1"/>
</dbReference>
<keyword evidence="7 15" id="KW-0732">Signal</keyword>
<keyword evidence="5" id="KW-0762">Sugar transport</keyword>
<evidence type="ECO:0000256" key="3">
    <source>
        <dbReference type="ARBA" id="ARBA00022448"/>
    </source>
</evidence>
<dbReference type="PANTHER" id="PTHR33619:SF3">
    <property type="entry name" value="POLYSACCHARIDE EXPORT PROTEIN GFCE-RELATED"/>
    <property type="match status" value="1"/>
</dbReference>
<keyword evidence="13" id="KW-0998">Cell outer membrane</keyword>
<dbReference type="PANTHER" id="PTHR33619">
    <property type="entry name" value="POLYSACCHARIDE EXPORT PROTEIN GFCE-RELATED"/>
    <property type="match status" value="1"/>
</dbReference>
<evidence type="ECO:0000256" key="9">
    <source>
        <dbReference type="ARBA" id="ARBA00023065"/>
    </source>
</evidence>
<keyword evidence="8" id="KW-0625">Polysaccharide transport</keyword>
<feature type="domain" description="SLBB" evidence="18">
    <location>
        <begin position="252"/>
        <end position="338"/>
    </location>
</feature>
<keyword evidence="10" id="KW-0626">Porin</keyword>
<keyword evidence="14" id="KW-0449">Lipoprotein</keyword>
<dbReference type="PROSITE" id="PS51257">
    <property type="entry name" value="PROKAR_LIPOPROTEIN"/>
    <property type="match status" value="1"/>
</dbReference>
<name>A0A1I7FC19_9GAMM</name>
<dbReference type="Pfam" id="PF22461">
    <property type="entry name" value="SLBB_2"/>
    <property type="match status" value="2"/>
</dbReference>
<keyword evidence="3" id="KW-0813">Transport</keyword>
<sequence>MKKFTRGACFAVALLPISILGGCAMAPGGHIDYETEEVSLDNQVDIVPITPSLISTYRAENDSSKSRTMTTEMIREIEDYQYLVGPGDVLNIIVYDHPELTIPAGSERSAEESGTLVHADGRIYYPYIGNIQVEGKTVNEIRRILTNQLSTYITDPQLEVSVAAFRSKKFYVSGAVDSPGTQPITNVPMSVLDAISQAGGATENANWHQVTLTRDGKEMPISLYEMLKQGDLTQNALMRPGDVLHVSSAENQNISVLGQVRDPGTIQAGMERFSLTDALSRAGGVVESRAEPSGIFVIRGNPQGSDKMATVYQLDISNAVALNMGTHFPLEPQDVVYVTSAPLARWNNVISLLLPSISLPGSVAETSSDVGDL</sequence>
<evidence type="ECO:0000256" key="13">
    <source>
        <dbReference type="ARBA" id="ARBA00023237"/>
    </source>
</evidence>
<feature type="domain" description="Outer-membrane lipoprotein Wza C-terminal" evidence="17">
    <location>
        <begin position="341"/>
        <end position="370"/>
    </location>
</feature>
<evidence type="ECO:0000256" key="6">
    <source>
        <dbReference type="ARBA" id="ARBA00022692"/>
    </source>
</evidence>
<dbReference type="InterPro" id="IPR054765">
    <property type="entry name" value="SLBB_dom"/>
</dbReference>
<dbReference type="Pfam" id="PF02563">
    <property type="entry name" value="Poly_export"/>
    <property type="match status" value="1"/>
</dbReference>
<evidence type="ECO:0000256" key="2">
    <source>
        <dbReference type="ARBA" id="ARBA00009450"/>
    </source>
</evidence>
<evidence type="ECO:0000313" key="19">
    <source>
        <dbReference type="EMBL" id="SFU33665.1"/>
    </source>
</evidence>
<evidence type="ECO:0000256" key="5">
    <source>
        <dbReference type="ARBA" id="ARBA00022597"/>
    </source>
</evidence>
<keyword evidence="6" id="KW-0812">Transmembrane</keyword>
<dbReference type="Gene3D" id="3.30.1950.10">
    <property type="entry name" value="wza like domain"/>
    <property type="match status" value="1"/>
</dbReference>
<feature type="chain" id="PRO_5011539228" evidence="15">
    <location>
        <begin position="27"/>
        <end position="373"/>
    </location>
</feature>
<evidence type="ECO:0000256" key="8">
    <source>
        <dbReference type="ARBA" id="ARBA00023047"/>
    </source>
</evidence>
<dbReference type="Gene3D" id="1.20.5.70">
    <property type="match status" value="1"/>
</dbReference>